<dbReference type="RefSeq" id="WP_213435086.1">
    <property type="nucleotide sequence ID" value="NZ_AP024546.1"/>
</dbReference>
<dbReference type="EMBL" id="AP024546">
    <property type="protein sequence ID" value="BCT94204.1"/>
    <property type="molecule type" value="Genomic_DNA"/>
</dbReference>
<name>A0ABM7Q9Y7_9GAMM</name>
<reference evidence="2 3" key="1">
    <citation type="submission" date="2021-03" db="EMBL/GenBank/DDBJ databases">
        <title>Complete Genome Sequences of Two Lysobacter Strains Isolated from Sea Water (Lysobacter caseinilyticus) and Soil (Lysobacter helvus) in South Korea.</title>
        <authorList>
            <person name="Watanabe Y."/>
            <person name="Arakawa K."/>
        </authorList>
    </citation>
    <scope>NUCLEOTIDE SEQUENCE [LARGE SCALE GENOMIC DNA]</scope>
    <source>
        <strain evidence="2 3">D10</strain>
    </source>
</reference>
<evidence type="ECO:0000256" key="1">
    <source>
        <dbReference type="SAM" id="SignalP"/>
    </source>
</evidence>
<gene>
    <name evidence="2" type="ORF">LYSHEL_00750</name>
</gene>
<keyword evidence="1" id="KW-0732">Signal</keyword>
<feature type="signal peptide" evidence="1">
    <location>
        <begin position="1"/>
        <end position="21"/>
    </location>
</feature>
<protein>
    <submittedName>
        <fullName evidence="2">Uncharacterized protein</fullName>
    </submittedName>
</protein>
<proteinExistence type="predicted"/>
<dbReference type="Proteomes" id="UP000680514">
    <property type="component" value="Chromosome"/>
</dbReference>
<accession>A0ABM7Q9Y7</accession>
<organism evidence="2 3">
    <name type="scientific">Lysobacter helvus</name>
    <dbReference type="NCBI Taxonomy" id="2675059"/>
    <lineage>
        <taxon>Bacteria</taxon>
        <taxon>Pseudomonadati</taxon>
        <taxon>Pseudomonadota</taxon>
        <taxon>Gammaproteobacteria</taxon>
        <taxon>Lysobacterales</taxon>
        <taxon>Lysobacteraceae</taxon>
        <taxon>Lysobacter</taxon>
    </lineage>
</organism>
<evidence type="ECO:0000313" key="3">
    <source>
        <dbReference type="Proteomes" id="UP000680514"/>
    </source>
</evidence>
<feature type="chain" id="PRO_5047080507" evidence="1">
    <location>
        <begin position="22"/>
        <end position="137"/>
    </location>
</feature>
<evidence type="ECO:0000313" key="2">
    <source>
        <dbReference type="EMBL" id="BCT94204.1"/>
    </source>
</evidence>
<keyword evidence="3" id="KW-1185">Reference proteome</keyword>
<sequence length="137" mass="15410">MRKASWGWAAILLCTSASVGAQDKSPRPAFEAFQVTEHGVPDPPTFAFSSARATSDDPVVITIPGRKLTNADREFRVSLQKHWLSVNVPEAWDFQMRALVECGRKRKGEFPVCDEYDFIDPKSGQRHAIFLYVGNWP</sequence>